<evidence type="ECO:0000313" key="1">
    <source>
        <dbReference type="EMBL" id="MBB5434316.1"/>
    </source>
</evidence>
<dbReference type="RefSeq" id="WP_184394829.1">
    <property type="nucleotide sequence ID" value="NZ_BAAAJD010000121.1"/>
</dbReference>
<reference evidence="1 2" key="1">
    <citation type="submission" date="2020-08" db="EMBL/GenBank/DDBJ databases">
        <title>Sequencing the genomes of 1000 actinobacteria strains.</title>
        <authorList>
            <person name="Klenk H.-P."/>
        </authorList>
    </citation>
    <scope>NUCLEOTIDE SEQUENCE [LARGE SCALE GENOMIC DNA]</scope>
    <source>
        <strain evidence="1 2">DSM 44551</strain>
    </source>
</reference>
<gene>
    <name evidence="1" type="ORF">HDA36_004400</name>
</gene>
<dbReference type="EMBL" id="JACHDB010000001">
    <property type="protein sequence ID" value="MBB5434316.1"/>
    <property type="molecule type" value="Genomic_DNA"/>
</dbReference>
<protein>
    <submittedName>
        <fullName evidence="1">Uncharacterized protein</fullName>
    </submittedName>
</protein>
<proteinExistence type="predicted"/>
<evidence type="ECO:0000313" key="2">
    <source>
        <dbReference type="Proteomes" id="UP000572635"/>
    </source>
</evidence>
<dbReference type="AlphaFoldDB" id="A0A7W8QRK0"/>
<keyword evidence="2" id="KW-1185">Reference proteome</keyword>
<accession>A0A7W8QRK0</accession>
<comment type="caution">
    <text evidence="1">The sequence shown here is derived from an EMBL/GenBank/DDBJ whole genome shotgun (WGS) entry which is preliminary data.</text>
</comment>
<dbReference type="Proteomes" id="UP000572635">
    <property type="component" value="Unassembled WGS sequence"/>
</dbReference>
<name>A0A7W8QRK0_9ACTN</name>
<organism evidence="1 2">
    <name type="scientific">Nocardiopsis composta</name>
    <dbReference type="NCBI Taxonomy" id="157465"/>
    <lineage>
        <taxon>Bacteria</taxon>
        <taxon>Bacillati</taxon>
        <taxon>Actinomycetota</taxon>
        <taxon>Actinomycetes</taxon>
        <taxon>Streptosporangiales</taxon>
        <taxon>Nocardiopsidaceae</taxon>
        <taxon>Nocardiopsis</taxon>
    </lineage>
</organism>
<sequence>MSTERDRSASAMTLTLPEGFASWLTGTGAISAAAADPFHASAQQAMAAARVRPTGDVEVTCDAGGLCVIGEQAYRLAHTPGIPDDLLDAALTALDRFHSAMDAWSGREGMCVDCGGGGRAPGGASCPQCAGSGRVPTGW</sequence>